<protein>
    <submittedName>
        <fullName evidence="1">Uncharacterized protein</fullName>
    </submittedName>
</protein>
<dbReference type="AlphaFoldDB" id="A0A411E821"/>
<dbReference type="OrthoDB" id="658702at2"/>
<name>A0A411E821_9FLAO</name>
<keyword evidence="2" id="KW-1185">Reference proteome</keyword>
<dbReference type="KEGG" id="mur:EQY75_03340"/>
<gene>
    <name evidence="1" type="ORF">EQY75_03340</name>
</gene>
<accession>A0A411E821</accession>
<organism evidence="1 2">
    <name type="scientific">Muriicola soli</name>
    <dbReference type="NCBI Taxonomy" id="2507538"/>
    <lineage>
        <taxon>Bacteria</taxon>
        <taxon>Pseudomonadati</taxon>
        <taxon>Bacteroidota</taxon>
        <taxon>Flavobacteriia</taxon>
        <taxon>Flavobacteriales</taxon>
        <taxon>Flavobacteriaceae</taxon>
        <taxon>Muriicola</taxon>
    </lineage>
</organism>
<evidence type="ECO:0000313" key="1">
    <source>
        <dbReference type="EMBL" id="QBA63664.1"/>
    </source>
</evidence>
<reference evidence="1 2" key="1">
    <citation type="submission" date="2019-01" db="EMBL/GenBank/DDBJ databases">
        <title>Muriicola soli sp. nov., isolated from soil.</title>
        <authorList>
            <person name="Kang H.J."/>
            <person name="Kim S.B."/>
        </authorList>
    </citation>
    <scope>NUCLEOTIDE SEQUENCE [LARGE SCALE GENOMIC DNA]</scope>
    <source>
        <strain evidence="1 2">MMS17-SY002</strain>
    </source>
</reference>
<sequence length="133" mass="16283">MTSWSDKELEALCDPNNHKIRFDGYDYWWYHKINGKWELHSIKEYENYQKPYSYLEYWRNLWERELISRRRIAMKKKLSLEKKIWDICAVLEYETYQKVLEIHKLDPTLTNKEIAAMLSVSQQLVGRYLKDAA</sequence>
<dbReference type="EMBL" id="CP035544">
    <property type="protein sequence ID" value="QBA63664.1"/>
    <property type="molecule type" value="Genomic_DNA"/>
</dbReference>
<evidence type="ECO:0000313" key="2">
    <source>
        <dbReference type="Proteomes" id="UP000290889"/>
    </source>
</evidence>
<proteinExistence type="predicted"/>
<dbReference type="RefSeq" id="WP_129602870.1">
    <property type="nucleotide sequence ID" value="NZ_CP035544.1"/>
</dbReference>
<dbReference type="Proteomes" id="UP000290889">
    <property type="component" value="Chromosome"/>
</dbReference>